<keyword evidence="3" id="KW-0804">Transcription</keyword>
<gene>
    <name evidence="7" type="ORF">C5C51_07360</name>
</gene>
<evidence type="ECO:0000256" key="4">
    <source>
        <dbReference type="PROSITE-ProRule" id="PRU00335"/>
    </source>
</evidence>
<dbReference type="PANTHER" id="PTHR30055:SF234">
    <property type="entry name" value="HTH-TYPE TRANSCRIPTIONAL REGULATOR BETI"/>
    <property type="match status" value="1"/>
</dbReference>
<evidence type="ECO:0000256" key="2">
    <source>
        <dbReference type="ARBA" id="ARBA00023125"/>
    </source>
</evidence>
<name>A0A2S5Y5V7_9MICO</name>
<feature type="compositionally biased region" description="Basic and acidic residues" evidence="5">
    <location>
        <begin position="1"/>
        <end position="19"/>
    </location>
</feature>
<proteinExistence type="predicted"/>
<dbReference type="GO" id="GO:0003700">
    <property type="term" value="F:DNA-binding transcription factor activity"/>
    <property type="evidence" value="ECO:0007669"/>
    <property type="project" value="TreeGrafter"/>
</dbReference>
<evidence type="ECO:0000313" key="8">
    <source>
        <dbReference type="Proteomes" id="UP000237966"/>
    </source>
</evidence>
<dbReference type="PRINTS" id="PR00455">
    <property type="entry name" value="HTHTETR"/>
</dbReference>
<reference evidence="7 8" key="1">
    <citation type="submission" date="2018-02" db="EMBL/GenBank/DDBJ databases">
        <title>Bacteriophage NCPPB3778 and a type I-E CRISPR drive the evolution of the US Biological Select Agent, Rathayibacter toxicus.</title>
        <authorList>
            <person name="Davis E.W.II."/>
            <person name="Tabima J.F."/>
            <person name="Weisberg A.J."/>
            <person name="Lopes L.D."/>
            <person name="Wiseman M.S."/>
            <person name="Wiseman M.S."/>
            <person name="Pupko T."/>
            <person name="Belcher M.S."/>
            <person name="Sechler A.J."/>
            <person name="Tancos M.A."/>
            <person name="Schroeder B.K."/>
            <person name="Murray T.D."/>
            <person name="Luster D.G."/>
            <person name="Schneider W.L."/>
            <person name="Rogers E."/>
            <person name="Andreote F.D."/>
            <person name="Grunwald N.J."/>
            <person name="Putnam M.L."/>
            <person name="Chang J.H."/>
        </authorList>
    </citation>
    <scope>NUCLEOTIDE SEQUENCE [LARGE SCALE GENOMIC DNA]</scope>
    <source>
        <strain evidence="7 8">FH99</strain>
    </source>
</reference>
<feature type="domain" description="HTH tetR-type" evidence="6">
    <location>
        <begin position="48"/>
        <end position="108"/>
    </location>
</feature>
<keyword evidence="2 4" id="KW-0238">DNA-binding</keyword>
<feature type="region of interest" description="Disordered" evidence="5">
    <location>
        <begin position="1"/>
        <end position="25"/>
    </location>
</feature>
<dbReference type="InterPro" id="IPR041674">
    <property type="entry name" value="TetR_C_22"/>
</dbReference>
<dbReference type="SUPFAM" id="SSF46689">
    <property type="entry name" value="Homeodomain-like"/>
    <property type="match status" value="1"/>
</dbReference>
<dbReference type="EMBL" id="PSWU01000012">
    <property type="protein sequence ID" value="PPI14387.1"/>
    <property type="molecule type" value="Genomic_DNA"/>
</dbReference>
<dbReference type="InterPro" id="IPR001647">
    <property type="entry name" value="HTH_TetR"/>
</dbReference>
<protein>
    <submittedName>
        <fullName evidence="7">TetR/AcrR family transcriptional regulator</fullName>
    </submittedName>
</protein>
<dbReference type="InterPro" id="IPR009057">
    <property type="entry name" value="Homeodomain-like_sf"/>
</dbReference>
<dbReference type="AlphaFoldDB" id="A0A2S5Y5V7"/>
<evidence type="ECO:0000313" key="7">
    <source>
        <dbReference type="EMBL" id="PPI14387.1"/>
    </source>
</evidence>
<dbReference type="InterPro" id="IPR050109">
    <property type="entry name" value="HTH-type_TetR-like_transc_reg"/>
</dbReference>
<feature type="DNA-binding region" description="H-T-H motif" evidence="4">
    <location>
        <begin position="71"/>
        <end position="90"/>
    </location>
</feature>
<dbReference type="Pfam" id="PF00440">
    <property type="entry name" value="TetR_N"/>
    <property type="match status" value="1"/>
</dbReference>
<dbReference type="PROSITE" id="PS50977">
    <property type="entry name" value="HTH_TETR_2"/>
    <property type="match status" value="1"/>
</dbReference>
<sequence>MTGRSDSHAYDCEKSRPKEPAVPLGNLVDRPFGESPQVRNEPVQVRSAARLASLLDAAAVVVDEVGFDRLTTAMVAERAGAAIGTVYRYFPDRIAVLQALRERALERFRRRVITTIRDTEPETWWGAVDCSIDAFCEMYRTEPGFRSVRFVDTIHAPEAAGEAFEAGFFARRFAEILASEYGLPGGVQLSFRLEVTMDVADALLTRAFLVDPNGDQRFIDEARTLLRNYLSLHYGAVEK</sequence>
<evidence type="ECO:0000256" key="1">
    <source>
        <dbReference type="ARBA" id="ARBA00023015"/>
    </source>
</evidence>
<evidence type="ECO:0000259" key="6">
    <source>
        <dbReference type="PROSITE" id="PS50977"/>
    </source>
</evidence>
<evidence type="ECO:0000256" key="5">
    <source>
        <dbReference type="SAM" id="MobiDB-lite"/>
    </source>
</evidence>
<dbReference type="GO" id="GO:0000976">
    <property type="term" value="F:transcription cis-regulatory region binding"/>
    <property type="evidence" value="ECO:0007669"/>
    <property type="project" value="TreeGrafter"/>
</dbReference>
<organism evidence="7 8">
    <name type="scientific">Rathayibacter toxicus</name>
    <dbReference type="NCBI Taxonomy" id="145458"/>
    <lineage>
        <taxon>Bacteria</taxon>
        <taxon>Bacillati</taxon>
        <taxon>Actinomycetota</taxon>
        <taxon>Actinomycetes</taxon>
        <taxon>Micrococcales</taxon>
        <taxon>Microbacteriaceae</taxon>
        <taxon>Rathayibacter</taxon>
    </lineage>
</organism>
<dbReference type="Pfam" id="PF17928">
    <property type="entry name" value="TetR_C_22"/>
    <property type="match status" value="1"/>
</dbReference>
<dbReference type="PANTHER" id="PTHR30055">
    <property type="entry name" value="HTH-TYPE TRANSCRIPTIONAL REGULATOR RUTR"/>
    <property type="match status" value="1"/>
</dbReference>
<dbReference type="Gene3D" id="1.10.357.10">
    <property type="entry name" value="Tetracycline Repressor, domain 2"/>
    <property type="match status" value="1"/>
</dbReference>
<accession>A0A2S5Y5V7</accession>
<dbReference type="Proteomes" id="UP000237966">
    <property type="component" value="Unassembled WGS sequence"/>
</dbReference>
<dbReference type="OrthoDB" id="9816320at2"/>
<evidence type="ECO:0000256" key="3">
    <source>
        <dbReference type="ARBA" id="ARBA00023163"/>
    </source>
</evidence>
<comment type="caution">
    <text evidence="7">The sequence shown here is derived from an EMBL/GenBank/DDBJ whole genome shotgun (WGS) entry which is preliminary data.</text>
</comment>
<keyword evidence="1" id="KW-0805">Transcription regulation</keyword>